<proteinExistence type="predicted"/>
<accession>A0AAV9V851</accession>
<sequence>MSIFTLTRYDPEITLTLIPNYLDRGGGSEVVEHHIRDRPGRFVHSIVTRRYDANGNQTRYSREVTSASSRGFSYRSTVWKKFPEPNSSYSSGSDTRRGYIEPDSTRSNSSSVNGDEQGTDAMDDPVDWDNNIQTSRRSHSNAGGTSAGAYRPQTPPLSVTNTSGARSSVSGPSSPTNYNPVYDSSYSTPYSSSRTSARLSRHYHRRSMH</sequence>
<dbReference type="Proteomes" id="UP001373714">
    <property type="component" value="Unassembled WGS sequence"/>
</dbReference>
<evidence type="ECO:0000256" key="1">
    <source>
        <dbReference type="SAM" id="MobiDB-lite"/>
    </source>
</evidence>
<name>A0AAV9V851_9PEZI</name>
<evidence type="ECO:0000313" key="3">
    <source>
        <dbReference type="Proteomes" id="UP001373714"/>
    </source>
</evidence>
<feature type="compositionally biased region" description="Acidic residues" evidence="1">
    <location>
        <begin position="117"/>
        <end position="127"/>
    </location>
</feature>
<feature type="compositionally biased region" description="Polar residues" evidence="1">
    <location>
        <begin position="130"/>
        <end position="144"/>
    </location>
</feature>
<dbReference type="AlphaFoldDB" id="A0AAV9V851"/>
<feature type="compositionally biased region" description="Polar residues" evidence="1">
    <location>
        <begin position="105"/>
        <end position="116"/>
    </location>
</feature>
<feature type="compositionally biased region" description="Basic residues" evidence="1">
    <location>
        <begin position="199"/>
        <end position="209"/>
    </location>
</feature>
<feature type="compositionally biased region" description="Basic and acidic residues" evidence="1">
    <location>
        <begin position="94"/>
        <end position="104"/>
    </location>
</feature>
<protein>
    <submittedName>
        <fullName evidence="2">Uncharacterized protein</fullName>
    </submittedName>
</protein>
<feature type="compositionally biased region" description="Low complexity" evidence="1">
    <location>
        <begin position="163"/>
        <end position="175"/>
    </location>
</feature>
<feature type="compositionally biased region" description="Low complexity" evidence="1">
    <location>
        <begin position="184"/>
        <end position="196"/>
    </location>
</feature>
<gene>
    <name evidence="2" type="ORF">TWF730_007477</name>
</gene>
<organism evidence="2 3">
    <name type="scientific">Orbilia blumenaviensis</name>
    <dbReference type="NCBI Taxonomy" id="1796055"/>
    <lineage>
        <taxon>Eukaryota</taxon>
        <taxon>Fungi</taxon>
        <taxon>Dikarya</taxon>
        <taxon>Ascomycota</taxon>
        <taxon>Pezizomycotina</taxon>
        <taxon>Orbiliomycetes</taxon>
        <taxon>Orbiliales</taxon>
        <taxon>Orbiliaceae</taxon>
        <taxon>Orbilia</taxon>
    </lineage>
</organism>
<evidence type="ECO:0000313" key="2">
    <source>
        <dbReference type="EMBL" id="KAK6358122.1"/>
    </source>
</evidence>
<comment type="caution">
    <text evidence="2">The sequence shown here is derived from an EMBL/GenBank/DDBJ whole genome shotgun (WGS) entry which is preliminary data.</text>
</comment>
<feature type="region of interest" description="Disordered" evidence="1">
    <location>
        <begin position="83"/>
        <end position="209"/>
    </location>
</feature>
<dbReference type="EMBL" id="JAVHNS010000004">
    <property type="protein sequence ID" value="KAK6358122.1"/>
    <property type="molecule type" value="Genomic_DNA"/>
</dbReference>
<reference evidence="2 3" key="1">
    <citation type="submission" date="2019-10" db="EMBL/GenBank/DDBJ databases">
        <authorList>
            <person name="Palmer J.M."/>
        </authorList>
    </citation>
    <scope>NUCLEOTIDE SEQUENCE [LARGE SCALE GENOMIC DNA]</scope>
    <source>
        <strain evidence="2 3">TWF730</strain>
    </source>
</reference>
<keyword evidence="3" id="KW-1185">Reference proteome</keyword>